<evidence type="ECO:0000313" key="2">
    <source>
        <dbReference type="Proteomes" id="UP000663891"/>
    </source>
</evidence>
<dbReference type="Proteomes" id="UP000663891">
    <property type="component" value="Unassembled WGS sequence"/>
</dbReference>
<protein>
    <submittedName>
        <fullName evidence="1">Uncharacterized protein</fullName>
    </submittedName>
</protein>
<reference evidence="1" key="1">
    <citation type="submission" date="2021-02" db="EMBL/GenBank/DDBJ databases">
        <authorList>
            <person name="Nowell W R."/>
        </authorList>
    </citation>
    <scope>NUCLEOTIDE SEQUENCE</scope>
</reference>
<sequence>MIHHLPNYLTSNSIRRLDLISGHYLKRNYCFNSEQCTTFLRSSLAKQCHVLEIVINDRSNIEKLLNRMDNLQALKVIIQPDQEDNYHSSREDLIRWMSLGFSRTFTENLTGTETIRLWVH</sequence>
<dbReference type="OrthoDB" id="10518468at2759"/>
<proteinExistence type="predicted"/>
<evidence type="ECO:0000313" key="1">
    <source>
        <dbReference type="EMBL" id="CAF0944116.1"/>
    </source>
</evidence>
<comment type="caution">
    <text evidence="1">The sequence shown here is derived from an EMBL/GenBank/DDBJ whole genome shotgun (WGS) entry which is preliminary data.</text>
</comment>
<organism evidence="1 2">
    <name type="scientific">Adineta steineri</name>
    <dbReference type="NCBI Taxonomy" id="433720"/>
    <lineage>
        <taxon>Eukaryota</taxon>
        <taxon>Metazoa</taxon>
        <taxon>Spiralia</taxon>
        <taxon>Gnathifera</taxon>
        <taxon>Rotifera</taxon>
        <taxon>Eurotatoria</taxon>
        <taxon>Bdelloidea</taxon>
        <taxon>Adinetida</taxon>
        <taxon>Adinetidae</taxon>
        <taxon>Adineta</taxon>
    </lineage>
</organism>
<accession>A0A814CM95</accession>
<name>A0A814CM95_9BILA</name>
<gene>
    <name evidence="1" type="ORF">VCS650_LOCUS11678</name>
</gene>
<dbReference type="EMBL" id="CAJNON010000087">
    <property type="protein sequence ID" value="CAF0944116.1"/>
    <property type="molecule type" value="Genomic_DNA"/>
</dbReference>
<dbReference type="AlphaFoldDB" id="A0A814CM95"/>